<gene>
    <name evidence="1" type="ORF">ERX46_05785</name>
</gene>
<name>A0A4Q4KNB6_9FLAO</name>
<dbReference type="Proteomes" id="UP000293952">
    <property type="component" value="Unassembled WGS sequence"/>
</dbReference>
<evidence type="ECO:0000313" key="2">
    <source>
        <dbReference type="Proteomes" id="UP000293952"/>
    </source>
</evidence>
<dbReference type="EMBL" id="SETE01000002">
    <property type="protein sequence ID" value="RYM34885.1"/>
    <property type="molecule type" value="Genomic_DNA"/>
</dbReference>
<reference evidence="1 2" key="1">
    <citation type="submission" date="2019-02" db="EMBL/GenBank/DDBJ databases">
        <title>Genome sequence of the sea-ice species Brumimicrobium glaciale.</title>
        <authorList>
            <person name="Bowman J.P."/>
        </authorList>
    </citation>
    <scope>NUCLEOTIDE SEQUENCE [LARGE SCALE GENOMIC DNA]</scope>
    <source>
        <strain evidence="1 2">IC156</strain>
    </source>
</reference>
<dbReference type="PROSITE" id="PS51257">
    <property type="entry name" value="PROKAR_LIPOPROTEIN"/>
    <property type="match status" value="1"/>
</dbReference>
<comment type="caution">
    <text evidence="1">The sequence shown here is derived from an EMBL/GenBank/DDBJ whole genome shotgun (WGS) entry which is preliminary data.</text>
</comment>
<dbReference type="RefSeq" id="WP_130092893.1">
    <property type="nucleotide sequence ID" value="NZ_SETE01000002.1"/>
</dbReference>
<keyword evidence="2" id="KW-1185">Reference proteome</keyword>
<dbReference type="AlphaFoldDB" id="A0A4Q4KNB6"/>
<dbReference type="OrthoDB" id="907411at2"/>
<evidence type="ECO:0000313" key="1">
    <source>
        <dbReference type="EMBL" id="RYM34885.1"/>
    </source>
</evidence>
<sequence length="522" mass="57188">MKIKYIFFTIILSMAFGCRKDKTTWNSDWVVPLINDSLLIKDYVNDSTLAINGDQTIQIIAERNLINLDLSSIIEIPDTSVVQSFAIGLPSLTLAPGSSFIDEIKQHEFSFEEIVLTSARIKSGKAIIRIENPVSSKGVFTVSLPGVIKDGVEFSFTEIVSGGTAANPGIGNLVLNLKGYTIDMTGESGQLYNLLQSKMKVSTDPNGPSITITNQDVFKTRVKFEGLKVDYAKGYFGNVMFSDTTIVDVKELSKITGGSINVEDINLQLIIRNGIKVRAVGEVNLFESINYNNNVVGLTHPYFGQQFNIEPALGAWNSLAPSELPFLFDQTTGNMENFIENIGSKYEIGYAIELNPLGNTSSGNDVLYPQSSLGIDLKANFPLLIGADKLTLRDTFEIDFKNDSKLVRVLNGKLILNTTNTFPFGAEVKLELLDENNNSIKQISSTGLISPAQINSAGNAHLPIKEKLEFMIDEEAADLLAETKSIMVTAVFSSTTYTNNKVFANAALKLLLTSRLKLKSEL</sequence>
<proteinExistence type="predicted"/>
<organism evidence="1 2">
    <name type="scientific">Brumimicrobium glaciale</name>
    <dbReference type="NCBI Taxonomy" id="200475"/>
    <lineage>
        <taxon>Bacteria</taxon>
        <taxon>Pseudomonadati</taxon>
        <taxon>Bacteroidota</taxon>
        <taxon>Flavobacteriia</taxon>
        <taxon>Flavobacteriales</taxon>
        <taxon>Crocinitomicaceae</taxon>
        <taxon>Brumimicrobium</taxon>
    </lineage>
</organism>
<accession>A0A4Q4KNB6</accession>
<protein>
    <submittedName>
        <fullName evidence="1">Uncharacterized protein</fullName>
    </submittedName>
</protein>